<dbReference type="Gene3D" id="3.30.1490.10">
    <property type="match status" value="1"/>
</dbReference>
<evidence type="ECO:0000313" key="6">
    <source>
        <dbReference type="EMBL" id="AHZ58098.1"/>
    </source>
</evidence>
<protein>
    <recommendedName>
        <fullName evidence="4">Small ribosomal subunit protein uS8c</fullName>
    </recommendedName>
</protein>
<evidence type="ECO:0000256" key="3">
    <source>
        <dbReference type="ARBA" id="ARBA00023274"/>
    </source>
</evidence>
<dbReference type="PROSITE" id="PS00053">
    <property type="entry name" value="RIBOSOMAL_S8"/>
    <property type="match status" value="1"/>
</dbReference>
<comment type="similarity">
    <text evidence="1 5">Belongs to the universal ribosomal protein uS8 family.</text>
</comment>
<dbReference type="EMBL" id="KJ569699">
    <property type="protein sequence ID" value="AHZ58098.1"/>
    <property type="molecule type" value="Genomic_DNA"/>
</dbReference>
<geneLocation type="plastid" evidence="6"/>
<dbReference type="GO" id="GO:0003735">
    <property type="term" value="F:structural constituent of ribosome"/>
    <property type="evidence" value="ECO:0007669"/>
    <property type="project" value="InterPro"/>
</dbReference>
<dbReference type="SUPFAM" id="SSF56047">
    <property type="entry name" value="Ribosomal protein S8"/>
    <property type="match status" value="1"/>
</dbReference>
<dbReference type="AlphaFoldDB" id="A0A059U434"/>
<name>A0A059U434_TMEEL</name>
<dbReference type="HAMAP" id="MF_01302_B">
    <property type="entry name" value="Ribosomal_uS8_B"/>
    <property type="match status" value="1"/>
</dbReference>
<keyword evidence="3 5" id="KW-0687">Ribonucleoprotein</keyword>
<evidence type="ECO:0000256" key="1">
    <source>
        <dbReference type="ARBA" id="ARBA00006471"/>
    </source>
</evidence>
<proteinExistence type="inferred from homology"/>
<organism evidence="6">
    <name type="scientific">Tmesipteris elongata</name>
    <name type="common">Slender fork-fern</name>
    <dbReference type="NCBI Taxonomy" id="50272"/>
    <lineage>
        <taxon>Eukaryota</taxon>
        <taxon>Viridiplantae</taxon>
        <taxon>Streptophyta</taxon>
        <taxon>Embryophyta</taxon>
        <taxon>Tracheophyta</taxon>
        <taxon>Polypodiopsida</taxon>
        <taxon>Ophioglossidae</taxon>
        <taxon>Psilotales</taxon>
        <taxon>Psilotaceae</taxon>
        <taxon>Tmesipteris</taxon>
    </lineage>
</organism>
<dbReference type="InterPro" id="IPR000630">
    <property type="entry name" value="Ribosomal_uS8"/>
</dbReference>
<dbReference type="GO" id="GO:1990904">
    <property type="term" value="C:ribonucleoprotein complex"/>
    <property type="evidence" value="ECO:0007669"/>
    <property type="project" value="UniProtKB-KW"/>
</dbReference>
<gene>
    <name evidence="6" type="primary">rps8</name>
</gene>
<evidence type="ECO:0000256" key="5">
    <source>
        <dbReference type="RuleBase" id="RU003660"/>
    </source>
</evidence>
<reference evidence="6" key="1">
    <citation type="journal article" date="2014" name="Genome Biol. Evol.">
        <title>Two new fern chloroplasts and decelerated evolution linked to the long generation time in tree ferns.</title>
        <authorList>
            <person name="Zhong B."/>
            <person name="Fong R."/>
            <person name="Collins L.J."/>
            <person name="McLenachan P.A."/>
            <person name="Penny D."/>
        </authorList>
    </citation>
    <scope>NUCLEOTIDE SEQUENCE</scope>
</reference>
<dbReference type="InterPro" id="IPR035987">
    <property type="entry name" value="Ribosomal_uS8_sf"/>
</dbReference>
<keyword evidence="2 5" id="KW-0689">Ribosomal protein</keyword>
<dbReference type="GO" id="GO:0005840">
    <property type="term" value="C:ribosome"/>
    <property type="evidence" value="ECO:0007669"/>
    <property type="project" value="UniProtKB-KW"/>
</dbReference>
<sequence>MSHDTIADMISLVRNANMRKAVKVRVPATSMTKNIVRILLQEGFIKDYMEQEKKTRSFFILTLKYQGRIRNPYITAFKRISKPSLRIYSNCQNITRILGGIGIAILSTSSGIMTDREARQKRLGGEIICHVW</sequence>
<dbReference type="FunFam" id="3.30.1490.10:FF:000001">
    <property type="entry name" value="30S ribosomal protein S8"/>
    <property type="match status" value="1"/>
</dbReference>
<evidence type="ECO:0000256" key="4">
    <source>
        <dbReference type="ARBA" id="ARBA00035153"/>
    </source>
</evidence>
<dbReference type="GO" id="GO:0006412">
    <property type="term" value="P:translation"/>
    <property type="evidence" value="ECO:0007669"/>
    <property type="project" value="InterPro"/>
</dbReference>
<dbReference type="Gene3D" id="3.30.1370.30">
    <property type="match status" value="1"/>
</dbReference>
<dbReference type="GO" id="GO:0005737">
    <property type="term" value="C:cytoplasm"/>
    <property type="evidence" value="ECO:0007669"/>
    <property type="project" value="UniProtKB-ARBA"/>
</dbReference>
<dbReference type="Pfam" id="PF00410">
    <property type="entry name" value="Ribosomal_S8"/>
    <property type="match status" value="1"/>
</dbReference>
<keyword evidence="6" id="KW-0934">Plastid</keyword>
<dbReference type="NCBIfam" id="NF001109">
    <property type="entry name" value="PRK00136.1"/>
    <property type="match status" value="1"/>
</dbReference>
<dbReference type="PANTHER" id="PTHR11758">
    <property type="entry name" value="40S RIBOSOMAL PROTEIN S15A"/>
    <property type="match status" value="1"/>
</dbReference>
<accession>A0A059U434</accession>
<evidence type="ECO:0000256" key="2">
    <source>
        <dbReference type="ARBA" id="ARBA00022980"/>
    </source>
</evidence>
<dbReference type="InterPro" id="IPR047863">
    <property type="entry name" value="Ribosomal_uS8_CS"/>
</dbReference>